<reference evidence="8 9" key="1">
    <citation type="submission" date="2024-03" db="EMBL/GenBank/DDBJ databases">
        <title>The Acrasis kona genome and developmental transcriptomes reveal deep origins of eukaryotic multicellular pathways.</title>
        <authorList>
            <person name="Sheikh S."/>
            <person name="Fu C.-J."/>
            <person name="Brown M.W."/>
            <person name="Baldauf S.L."/>
        </authorList>
    </citation>
    <scope>NUCLEOTIDE SEQUENCE [LARGE SCALE GENOMIC DNA]</scope>
    <source>
        <strain evidence="8 9">ATCC MYA-3509</strain>
    </source>
</reference>
<sequence>MASADPSIKVIPENDFVVDGFTLKNKDDYKDWFLTHFHSDHYVGIQKKFNYDASSVTCKLVKLKLGVDEKYLKPLDFYVRYNIKGTFVTLMEANHCPGSAVILFELPSGRTILHTGDFRFNKKLFSTYDALKPFFSNSHHEHLLKTDPSYKPPSNRRKLDALYLDTTYCDPQYTFPEQEEAIQLVSNIVKAKKEKSGKVLFLIGTYHIGKEKVASRIAKECNCNIFVTYDKMRSIRCLDLSDQHIFTTEVSRSDVHVVPMCHLGWKKLFENQSALSYDEVCAFKPSAWCFKDLLGASSNCPSVKDENNVEYKQVPVQYTRKSKITLVNVPYSEHSSFTELQQCCDMLDTERIVPTVYRNQGHLKTIMYHLTEGRRFPNKMGCNVKLTIPNELLSLPGAPMPKKSKSSSTPVKVDSSVRTLFDMAKSGIKFVKKSMFGDDAASPSPPVKDQQQPSSVKNETTFKKPTLTIRKQKITVPSPSDDAKVIKVDDDQVLLTCSMLEDSQNVIDLDDDDWGDVDWDDVDAQVEQSRKDDLVQKTEQPQHKVVNNIVNVDDYESVGVSEDDDIICTKITLRKLNLKRKTMDSPSLVGNSNSKKTKVETTQKHNLFSFWGSSKK</sequence>
<proteinExistence type="inferred from homology"/>
<protein>
    <recommendedName>
        <fullName evidence="7">DNA repair metallo-beta-lactamase domain-containing protein</fullName>
    </recommendedName>
</protein>
<keyword evidence="4" id="KW-0234">DNA repair</keyword>
<dbReference type="EMBL" id="JAOPGA020000739">
    <property type="protein sequence ID" value="KAL0481222.1"/>
    <property type="molecule type" value="Genomic_DNA"/>
</dbReference>
<dbReference type="SUPFAM" id="SSF56281">
    <property type="entry name" value="Metallo-hydrolase/oxidoreductase"/>
    <property type="match status" value="1"/>
</dbReference>
<dbReference type="InterPro" id="IPR011084">
    <property type="entry name" value="DRMBL"/>
</dbReference>
<dbReference type="GO" id="GO:0006303">
    <property type="term" value="P:double-strand break repair via nonhomologous end joining"/>
    <property type="evidence" value="ECO:0007669"/>
    <property type="project" value="TreeGrafter"/>
</dbReference>
<dbReference type="PANTHER" id="PTHR23240:SF6">
    <property type="entry name" value="DNA CROSS-LINK REPAIR 1A PROTEIN"/>
    <property type="match status" value="1"/>
</dbReference>
<dbReference type="GO" id="GO:0003684">
    <property type="term" value="F:damaged DNA binding"/>
    <property type="evidence" value="ECO:0007669"/>
    <property type="project" value="TreeGrafter"/>
</dbReference>
<feature type="domain" description="DNA repair metallo-beta-lactamase" evidence="7">
    <location>
        <begin position="243"/>
        <end position="359"/>
    </location>
</feature>
<evidence type="ECO:0000313" key="9">
    <source>
        <dbReference type="Proteomes" id="UP001431209"/>
    </source>
</evidence>
<comment type="subcellular location">
    <subcellularLocation>
        <location evidence="1">Nucleus</location>
    </subcellularLocation>
</comment>
<keyword evidence="9" id="KW-1185">Reference proteome</keyword>
<evidence type="ECO:0000313" key="8">
    <source>
        <dbReference type="EMBL" id="KAL0481222.1"/>
    </source>
</evidence>
<dbReference type="PANTHER" id="PTHR23240">
    <property type="entry name" value="DNA CROSS-LINK REPAIR PROTEIN PSO2/SNM1-RELATED"/>
    <property type="match status" value="1"/>
</dbReference>
<evidence type="ECO:0000256" key="6">
    <source>
        <dbReference type="SAM" id="MobiDB-lite"/>
    </source>
</evidence>
<keyword evidence="5" id="KW-0539">Nucleus</keyword>
<dbReference type="InterPro" id="IPR036866">
    <property type="entry name" value="RibonucZ/Hydroxyglut_hydro"/>
</dbReference>
<accession>A0AAW2YY74</accession>
<organism evidence="8 9">
    <name type="scientific">Acrasis kona</name>
    <dbReference type="NCBI Taxonomy" id="1008807"/>
    <lineage>
        <taxon>Eukaryota</taxon>
        <taxon>Discoba</taxon>
        <taxon>Heterolobosea</taxon>
        <taxon>Tetramitia</taxon>
        <taxon>Eutetramitia</taxon>
        <taxon>Acrasidae</taxon>
        <taxon>Acrasis</taxon>
    </lineage>
</organism>
<evidence type="ECO:0000256" key="4">
    <source>
        <dbReference type="ARBA" id="ARBA00023204"/>
    </source>
</evidence>
<evidence type="ECO:0000256" key="1">
    <source>
        <dbReference type="ARBA" id="ARBA00004123"/>
    </source>
</evidence>
<dbReference type="AlphaFoldDB" id="A0AAW2YY74"/>
<evidence type="ECO:0000256" key="3">
    <source>
        <dbReference type="ARBA" id="ARBA00022763"/>
    </source>
</evidence>
<dbReference type="Gene3D" id="3.60.15.10">
    <property type="entry name" value="Ribonuclease Z/Hydroxyacylglutathione hydrolase-like"/>
    <property type="match status" value="1"/>
</dbReference>
<evidence type="ECO:0000256" key="2">
    <source>
        <dbReference type="ARBA" id="ARBA00010304"/>
    </source>
</evidence>
<name>A0AAW2YY74_9EUKA</name>
<dbReference type="Proteomes" id="UP001431209">
    <property type="component" value="Unassembled WGS sequence"/>
</dbReference>
<dbReference type="CDD" id="cd16273">
    <property type="entry name" value="SNM1A-1C-like_MBL-fold"/>
    <property type="match status" value="1"/>
</dbReference>
<gene>
    <name evidence="8" type="ORF">AKO1_012817</name>
</gene>
<dbReference type="GO" id="GO:0005634">
    <property type="term" value="C:nucleus"/>
    <property type="evidence" value="ECO:0007669"/>
    <property type="project" value="UniProtKB-SubCell"/>
</dbReference>
<dbReference type="GO" id="GO:0035312">
    <property type="term" value="F:5'-3' DNA exonuclease activity"/>
    <property type="evidence" value="ECO:0007669"/>
    <property type="project" value="TreeGrafter"/>
</dbReference>
<comment type="similarity">
    <text evidence="2">Belongs to the DNA repair metallo-beta-lactamase (DRMBL) family.</text>
</comment>
<evidence type="ECO:0000259" key="7">
    <source>
        <dbReference type="Pfam" id="PF07522"/>
    </source>
</evidence>
<dbReference type="Pfam" id="PF07522">
    <property type="entry name" value="DRMBL"/>
    <property type="match status" value="1"/>
</dbReference>
<feature type="compositionally biased region" description="Polar residues" evidence="6">
    <location>
        <begin position="449"/>
        <end position="459"/>
    </location>
</feature>
<dbReference type="Gene3D" id="3.40.50.12650">
    <property type="match status" value="1"/>
</dbReference>
<keyword evidence="3" id="KW-0227">DNA damage</keyword>
<dbReference type="GO" id="GO:0036297">
    <property type="term" value="P:interstrand cross-link repair"/>
    <property type="evidence" value="ECO:0007669"/>
    <property type="project" value="TreeGrafter"/>
</dbReference>
<feature type="region of interest" description="Disordered" evidence="6">
    <location>
        <begin position="439"/>
        <end position="459"/>
    </location>
</feature>
<comment type="caution">
    <text evidence="8">The sequence shown here is derived from an EMBL/GenBank/DDBJ whole genome shotgun (WGS) entry which is preliminary data.</text>
</comment>
<evidence type="ECO:0000256" key="5">
    <source>
        <dbReference type="ARBA" id="ARBA00023242"/>
    </source>
</evidence>